<evidence type="ECO:0000313" key="1">
    <source>
        <dbReference type="EMBL" id="KXT01571.1"/>
    </source>
</evidence>
<dbReference type="AlphaFoldDB" id="A0A139HGG5"/>
<proteinExistence type="predicted"/>
<organism evidence="1 2">
    <name type="scientific">Pseudocercospora eumusae</name>
    <dbReference type="NCBI Taxonomy" id="321146"/>
    <lineage>
        <taxon>Eukaryota</taxon>
        <taxon>Fungi</taxon>
        <taxon>Dikarya</taxon>
        <taxon>Ascomycota</taxon>
        <taxon>Pezizomycotina</taxon>
        <taxon>Dothideomycetes</taxon>
        <taxon>Dothideomycetidae</taxon>
        <taxon>Mycosphaerellales</taxon>
        <taxon>Mycosphaerellaceae</taxon>
        <taxon>Pseudocercospora</taxon>
    </lineage>
</organism>
<sequence>MSPFLTSVAMTATADMNPGSPPSYEEASQGRRSIPIIVQLQQYQPGRLIEDHLMSSGKLATVKADAILLPHSITHSEIIRFLHRRVVDRSGMRAPSKDLRFFCRLGLDVDDEQVLLDHGSWKAAKDLLGKREDVKLKFMFSIVSVKYTGMEFGERMVRRLRGLEYGQICLVEPSLPNDEGSE</sequence>
<accession>A0A139HGG5</accession>
<dbReference type="EMBL" id="LFZN01000053">
    <property type="protein sequence ID" value="KXT01571.1"/>
    <property type="molecule type" value="Genomic_DNA"/>
</dbReference>
<evidence type="ECO:0000313" key="2">
    <source>
        <dbReference type="Proteomes" id="UP000070133"/>
    </source>
</evidence>
<dbReference type="OrthoDB" id="1372046at2759"/>
<comment type="caution">
    <text evidence="1">The sequence shown here is derived from an EMBL/GenBank/DDBJ whole genome shotgun (WGS) entry which is preliminary data.</text>
</comment>
<protein>
    <submittedName>
        <fullName evidence="1">Uncharacterized protein</fullName>
    </submittedName>
</protein>
<gene>
    <name evidence="1" type="ORF">AC578_6329</name>
</gene>
<keyword evidence="2" id="KW-1185">Reference proteome</keyword>
<reference evidence="1 2" key="1">
    <citation type="submission" date="2015-07" db="EMBL/GenBank/DDBJ databases">
        <title>Comparative genomics of the Sigatoka disease complex on banana suggests a link between parallel evolutionary changes in Pseudocercospora fijiensis and Pseudocercospora eumusae and increased virulence on the banana host.</title>
        <authorList>
            <person name="Chang T.-C."/>
            <person name="Salvucci A."/>
            <person name="Crous P.W."/>
            <person name="Stergiopoulos I."/>
        </authorList>
    </citation>
    <scope>NUCLEOTIDE SEQUENCE [LARGE SCALE GENOMIC DNA]</scope>
    <source>
        <strain evidence="1 2">CBS 114824</strain>
    </source>
</reference>
<dbReference type="Proteomes" id="UP000070133">
    <property type="component" value="Unassembled WGS sequence"/>
</dbReference>
<name>A0A139HGG5_9PEZI</name>